<comment type="similarity">
    <text evidence="1">Belongs to the beta type-B retroviral polymerase family. HERV class-II K(HML-2) pol subfamily.</text>
</comment>
<sequence>MAVVVNPGLDRSEVRVEGITREGTERASERAEIHGRVSGRTSEMDLEALAESVTERLWLLRLDQVKEVCDGNKVPTGNVPTKRALIKKCTESIDAVIDKEEEEVAKRYMCSLLSFMEAQIEREKEENVGGHKHVTDLSQAENKAFWDTGSQVTIINDEWKNTCFPHIQTRSLSELLDEGRVQHVRAMYPADTQPAIVTSDWNSSNGGVVEGEVKEYLEDLLNRGWIQKSRSSYASPIVCVRKKDGSLRLCIDYRELNRKSIPDHHPIPRVQDMLNSLSGSAWFSVLDQGKAYHQGFVEEGSRSFTAFITPWGLYEWVRIPFGLSSAPAEFQRSMEECLLGLRDDTCLPYLDDNLVHSKTFEEHLRDVREVLRRYQRHGVKLTAKKCELFKAEVKFLGKIVSKGGYTMDPKEIAPVQALRDRKPKTVGELRQLLGFLSYYHTYIPNFSQTAKPVYELLSVERFPEKRGKL</sequence>
<dbReference type="EMBL" id="JAUCMX010000143">
    <property type="protein sequence ID" value="KAK3506135.1"/>
    <property type="molecule type" value="Genomic_DNA"/>
</dbReference>
<dbReference type="AlphaFoldDB" id="A0AAE0PQE8"/>
<reference evidence="4" key="1">
    <citation type="submission" date="2023-06" db="EMBL/GenBank/DDBJ databases">
        <title>Male Hemibagrus guttatus genome.</title>
        <authorList>
            <person name="Bian C."/>
        </authorList>
    </citation>
    <scope>NUCLEOTIDE SEQUENCE</scope>
    <source>
        <strain evidence="4">Male_cb2023</strain>
        <tissue evidence="4">Muscle</tissue>
    </source>
</reference>
<evidence type="ECO:0000256" key="2">
    <source>
        <dbReference type="ARBA" id="ARBA00012180"/>
    </source>
</evidence>
<evidence type="ECO:0000256" key="1">
    <source>
        <dbReference type="ARBA" id="ARBA00010879"/>
    </source>
</evidence>
<dbReference type="InterPro" id="IPR043502">
    <property type="entry name" value="DNA/RNA_pol_sf"/>
</dbReference>
<dbReference type="InterPro" id="IPR043128">
    <property type="entry name" value="Rev_trsase/Diguanyl_cyclase"/>
</dbReference>
<dbReference type="Pfam" id="PF00078">
    <property type="entry name" value="RVT_1"/>
    <property type="match status" value="1"/>
</dbReference>
<keyword evidence="5" id="KW-1185">Reference proteome</keyword>
<dbReference type="SUPFAM" id="SSF56672">
    <property type="entry name" value="DNA/RNA polymerases"/>
    <property type="match status" value="1"/>
</dbReference>
<dbReference type="Proteomes" id="UP001274896">
    <property type="component" value="Unassembled WGS sequence"/>
</dbReference>
<dbReference type="InterPro" id="IPR051320">
    <property type="entry name" value="Viral_Replic_Matur_Polypro"/>
</dbReference>
<gene>
    <name evidence="4" type="ORF">QTP70_002582</name>
</gene>
<dbReference type="Gene3D" id="3.30.70.270">
    <property type="match status" value="2"/>
</dbReference>
<evidence type="ECO:0000259" key="3">
    <source>
        <dbReference type="PROSITE" id="PS50878"/>
    </source>
</evidence>
<organism evidence="4 5">
    <name type="scientific">Hemibagrus guttatus</name>
    <dbReference type="NCBI Taxonomy" id="175788"/>
    <lineage>
        <taxon>Eukaryota</taxon>
        <taxon>Metazoa</taxon>
        <taxon>Chordata</taxon>
        <taxon>Craniata</taxon>
        <taxon>Vertebrata</taxon>
        <taxon>Euteleostomi</taxon>
        <taxon>Actinopterygii</taxon>
        <taxon>Neopterygii</taxon>
        <taxon>Teleostei</taxon>
        <taxon>Ostariophysi</taxon>
        <taxon>Siluriformes</taxon>
        <taxon>Bagridae</taxon>
        <taxon>Hemibagrus</taxon>
    </lineage>
</organism>
<dbReference type="PANTHER" id="PTHR33064">
    <property type="entry name" value="POL PROTEIN"/>
    <property type="match status" value="1"/>
</dbReference>
<accession>A0AAE0PQE8</accession>
<dbReference type="PANTHER" id="PTHR33064:SF37">
    <property type="entry name" value="RIBONUCLEASE H"/>
    <property type="match status" value="1"/>
</dbReference>
<dbReference type="Gene3D" id="3.10.10.10">
    <property type="entry name" value="HIV Type 1 Reverse Transcriptase, subunit A, domain 1"/>
    <property type="match status" value="1"/>
</dbReference>
<dbReference type="PROSITE" id="PS50878">
    <property type="entry name" value="RT_POL"/>
    <property type="match status" value="1"/>
</dbReference>
<dbReference type="EC" id="3.1.26.4" evidence="2"/>
<dbReference type="CDD" id="cd01647">
    <property type="entry name" value="RT_LTR"/>
    <property type="match status" value="1"/>
</dbReference>
<dbReference type="InterPro" id="IPR000477">
    <property type="entry name" value="RT_dom"/>
</dbReference>
<proteinExistence type="inferred from homology"/>
<evidence type="ECO:0000313" key="4">
    <source>
        <dbReference type="EMBL" id="KAK3506135.1"/>
    </source>
</evidence>
<name>A0AAE0PQE8_9TELE</name>
<dbReference type="GO" id="GO:0004523">
    <property type="term" value="F:RNA-DNA hybrid ribonuclease activity"/>
    <property type="evidence" value="ECO:0007669"/>
    <property type="project" value="UniProtKB-EC"/>
</dbReference>
<protein>
    <recommendedName>
        <fullName evidence="2">ribonuclease H</fullName>
        <ecNumber evidence="2">3.1.26.4</ecNumber>
    </recommendedName>
</protein>
<evidence type="ECO:0000313" key="5">
    <source>
        <dbReference type="Proteomes" id="UP001274896"/>
    </source>
</evidence>
<feature type="domain" description="Reverse transcriptase" evidence="3">
    <location>
        <begin position="221"/>
        <end position="400"/>
    </location>
</feature>
<comment type="caution">
    <text evidence="4">The sequence shown here is derived from an EMBL/GenBank/DDBJ whole genome shotgun (WGS) entry which is preliminary data.</text>
</comment>